<dbReference type="HOGENOM" id="CLU_066245_2_2_9"/>
<dbReference type="GO" id="GO:0009396">
    <property type="term" value="P:folic acid-containing compound biosynthetic process"/>
    <property type="evidence" value="ECO:0007669"/>
    <property type="project" value="TreeGrafter"/>
</dbReference>
<keyword evidence="5" id="KW-0479">Metal-binding</keyword>
<comment type="catalytic activity">
    <reaction evidence="5">
        <text>(6S)-5-formyl-5,6,7,8-tetrahydrofolate + ATP = (6R)-5,10-methenyltetrahydrofolate + ADP + phosphate</text>
        <dbReference type="Rhea" id="RHEA:10488"/>
        <dbReference type="ChEBI" id="CHEBI:30616"/>
        <dbReference type="ChEBI" id="CHEBI:43474"/>
        <dbReference type="ChEBI" id="CHEBI:57455"/>
        <dbReference type="ChEBI" id="CHEBI:57457"/>
        <dbReference type="ChEBI" id="CHEBI:456216"/>
        <dbReference type="EC" id="6.3.3.2"/>
    </reaction>
</comment>
<evidence type="ECO:0000256" key="5">
    <source>
        <dbReference type="RuleBase" id="RU361279"/>
    </source>
</evidence>
<reference evidence="6" key="1">
    <citation type="submission" date="2009-10" db="EMBL/GenBank/DDBJ databases">
        <title>Complete sequence of Bacillus selenitireducens MLS10.</title>
        <authorList>
            <consortium name="US DOE Joint Genome Institute"/>
            <person name="Lucas S."/>
            <person name="Copeland A."/>
            <person name="Lapidus A."/>
            <person name="Glavina del Rio T."/>
            <person name="Dalin E."/>
            <person name="Tice H."/>
            <person name="Bruce D."/>
            <person name="Goodwin L."/>
            <person name="Pitluck S."/>
            <person name="Sims D."/>
            <person name="Brettin T."/>
            <person name="Detter J.C."/>
            <person name="Han C."/>
            <person name="Larimer F."/>
            <person name="Land M."/>
            <person name="Hauser L."/>
            <person name="Kyrpides N."/>
            <person name="Ovchinnikova G."/>
            <person name="Stolz J."/>
        </authorList>
    </citation>
    <scope>NUCLEOTIDE SEQUENCE [LARGE SCALE GENOMIC DNA]</scope>
    <source>
        <strain evidence="6">MLS10</strain>
    </source>
</reference>
<feature type="binding site" evidence="4">
    <location>
        <begin position="133"/>
        <end position="141"/>
    </location>
    <ligand>
        <name>ATP</name>
        <dbReference type="ChEBI" id="CHEBI:30616"/>
    </ligand>
</feature>
<comment type="cofactor">
    <cofactor evidence="5">
        <name>Mg(2+)</name>
        <dbReference type="ChEBI" id="CHEBI:18420"/>
    </cofactor>
</comment>
<proteinExistence type="inferred from homology"/>
<evidence type="ECO:0000256" key="1">
    <source>
        <dbReference type="ARBA" id="ARBA00010638"/>
    </source>
</evidence>
<dbReference type="EMBL" id="CP001791">
    <property type="protein sequence ID" value="ADH99816.1"/>
    <property type="molecule type" value="Genomic_DNA"/>
</dbReference>
<evidence type="ECO:0000313" key="6">
    <source>
        <dbReference type="EMBL" id="ADH99816.1"/>
    </source>
</evidence>
<dbReference type="PANTHER" id="PTHR23407:SF1">
    <property type="entry name" value="5-FORMYLTETRAHYDROFOLATE CYCLO-LIGASE"/>
    <property type="match status" value="1"/>
</dbReference>
<dbReference type="RefSeq" id="WP_013173238.1">
    <property type="nucleotide sequence ID" value="NC_014219.1"/>
</dbReference>
<keyword evidence="2 4" id="KW-0547">Nucleotide-binding</keyword>
<dbReference type="GO" id="GO:0005524">
    <property type="term" value="F:ATP binding"/>
    <property type="evidence" value="ECO:0007669"/>
    <property type="project" value="UniProtKB-KW"/>
</dbReference>
<dbReference type="AlphaFoldDB" id="D6XW62"/>
<dbReference type="GO" id="GO:0030272">
    <property type="term" value="F:5-formyltetrahydrofolate cyclo-ligase activity"/>
    <property type="evidence" value="ECO:0007669"/>
    <property type="project" value="UniProtKB-EC"/>
</dbReference>
<dbReference type="SUPFAM" id="SSF100950">
    <property type="entry name" value="NagB/RpiA/CoA transferase-like"/>
    <property type="match status" value="1"/>
</dbReference>
<dbReference type="OrthoDB" id="9801938at2"/>
<dbReference type="Proteomes" id="UP000000271">
    <property type="component" value="Chromosome"/>
</dbReference>
<keyword evidence="5" id="KW-0460">Magnesium</keyword>
<name>D6XW62_BACIE</name>
<dbReference type="STRING" id="439292.Bsel_2313"/>
<comment type="similarity">
    <text evidence="1 5">Belongs to the 5-formyltetrahydrofolate cyclo-ligase family.</text>
</comment>
<dbReference type="KEGG" id="bse:Bsel_2313"/>
<dbReference type="eggNOG" id="COG0212">
    <property type="taxonomic scope" value="Bacteria"/>
</dbReference>
<dbReference type="PANTHER" id="PTHR23407">
    <property type="entry name" value="ATPASE INHIBITOR/5-FORMYLTETRAHYDROFOLATE CYCLO-LIGASE"/>
    <property type="match status" value="1"/>
</dbReference>
<evidence type="ECO:0000256" key="2">
    <source>
        <dbReference type="ARBA" id="ARBA00022741"/>
    </source>
</evidence>
<accession>D6XW62</accession>
<protein>
    <recommendedName>
        <fullName evidence="5">5-formyltetrahydrofolate cyclo-ligase</fullName>
        <ecNumber evidence="5">6.3.3.2</ecNumber>
    </recommendedName>
</protein>
<dbReference type="InterPro" id="IPR002698">
    <property type="entry name" value="FTHF_cligase"/>
</dbReference>
<feature type="binding site" evidence="4">
    <location>
        <begin position="3"/>
        <end position="7"/>
    </location>
    <ligand>
        <name>ATP</name>
        <dbReference type="ChEBI" id="CHEBI:30616"/>
    </ligand>
</feature>
<dbReference type="EC" id="6.3.3.2" evidence="5"/>
<sequence length="181" mass="20587">MSKKALREKVMTELKAMSSQEKSVQEQKLYQKLSASVLWNEAQRIAVTRSMMHEVDTGPVIDQALREGKEICLPVCDVKDRSMAFYLYEDDEKLIRSSFGVLEPDPNASALVSPERIDLILVPGIVFAKDGYRIGHGAGYYDRFLSRYPRIPTVSLVLREQLRQTVPHESHDVAVQMLIHP</sequence>
<evidence type="ECO:0000256" key="4">
    <source>
        <dbReference type="PIRSR" id="PIRSR006806-1"/>
    </source>
</evidence>
<evidence type="ECO:0000256" key="3">
    <source>
        <dbReference type="ARBA" id="ARBA00022840"/>
    </source>
</evidence>
<keyword evidence="7" id="KW-1185">Reference proteome</keyword>
<feature type="binding site" evidence="4">
    <location>
        <position position="54"/>
    </location>
    <ligand>
        <name>substrate</name>
    </ligand>
</feature>
<keyword evidence="3 4" id="KW-0067">ATP-binding</keyword>
<evidence type="ECO:0000313" key="7">
    <source>
        <dbReference type="Proteomes" id="UP000000271"/>
    </source>
</evidence>
<dbReference type="GO" id="GO:0035999">
    <property type="term" value="P:tetrahydrofolate interconversion"/>
    <property type="evidence" value="ECO:0007669"/>
    <property type="project" value="TreeGrafter"/>
</dbReference>
<dbReference type="Gene3D" id="3.40.50.10420">
    <property type="entry name" value="NagB/RpiA/CoA transferase-like"/>
    <property type="match status" value="1"/>
</dbReference>
<dbReference type="NCBIfam" id="TIGR02727">
    <property type="entry name" value="MTHFS_bact"/>
    <property type="match status" value="1"/>
</dbReference>
<dbReference type="GO" id="GO:0046872">
    <property type="term" value="F:metal ion binding"/>
    <property type="evidence" value="ECO:0007669"/>
    <property type="project" value="UniProtKB-KW"/>
</dbReference>
<gene>
    <name evidence="6" type="ordered locus">Bsel_2313</name>
</gene>
<dbReference type="InterPro" id="IPR037171">
    <property type="entry name" value="NagB/RpiA_transferase-like"/>
</dbReference>
<dbReference type="InterPro" id="IPR024185">
    <property type="entry name" value="FTHF_cligase-like_sf"/>
</dbReference>
<dbReference type="PIRSF" id="PIRSF006806">
    <property type="entry name" value="FTHF_cligase"/>
    <property type="match status" value="1"/>
</dbReference>
<dbReference type="Pfam" id="PF01812">
    <property type="entry name" value="5-FTHF_cyc-lig"/>
    <property type="match status" value="1"/>
</dbReference>
<organism evidence="6 7">
    <name type="scientific">Bacillus selenitireducens (strain ATCC 700615 / DSM 15326 / MLS10)</name>
    <dbReference type="NCBI Taxonomy" id="439292"/>
    <lineage>
        <taxon>Bacteria</taxon>
        <taxon>Bacillati</taxon>
        <taxon>Bacillota</taxon>
        <taxon>Bacilli</taxon>
        <taxon>Bacillales</taxon>
        <taxon>Bacillaceae</taxon>
        <taxon>Salisediminibacterium</taxon>
    </lineage>
</organism>